<feature type="compositionally biased region" description="Polar residues" evidence="2">
    <location>
        <begin position="80"/>
        <end position="89"/>
    </location>
</feature>
<evidence type="ECO:0000313" key="3">
    <source>
        <dbReference type="EMBL" id="KAK9984147.1"/>
    </source>
</evidence>
<feature type="compositionally biased region" description="Low complexity" evidence="2">
    <location>
        <begin position="154"/>
        <end position="169"/>
    </location>
</feature>
<feature type="compositionally biased region" description="Basic and acidic residues" evidence="2">
    <location>
        <begin position="110"/>
        <end position="129"/>
    </location>
</feature>
<evidence type="ECO:0000313" key="4">
    <source>
        <dbReference type="Proteomes" id="UP001459277"/>
    </source>
</evidence>
<protein>
    <submittedName>
        <fullName evidence="3">Uncharacterized protein</fullName>
    </submittedName>
</protein>
<keyword evidence="1" id="KW-0175">Coiled coil</keyword>
<accession>A0AAW2BEB8</accession>
<evidence type="ECO:0000256" key="2">
    <source>
        <dbReference type="SAM" id="MobiDB-lite"/>
    </source>
</evidence>
<feature type="region of interest" description="Disordered" evidence="2">
    <location>
        <begin position="80"/>
        <end position="180"/>
    </location>
</feature>
<keyword evidence="4" id="KW-1185">Reference proteome</keyword>
<feature type="coiled-coil region" evidence="1">
    <location>
        <begin position="23"/>
        <end position="57"/>
    </location>
</feature>
<comment type="caution">
    <text evidence="3">The sequence shown here is derived from an EMBL/GenBank/DDBJ whole genome shotgun (WGS) entry which is preliminary data.</text>
</comment>
<reference evidence="3 4" key="1">
    <citation type="submission" date="2024-01" db="EMBL/GenBank/DDBJ databases">
        <title>A telomere-to-telomere, gap-free genome of sweet tea (Lithocarpus litseifolius).</title>
        <authorList>
            <person name="Zhou J."/>
        </authorList>
    </citation>
    <scope>NUCLEOTIDE SEQUENCE [LARGE SCALE GENOMIC DNA]</scope>
    <source>
        <strain evidence="3">Zhou-2022a</strain>
        <tissue evidence="3">Leaf</tissue>
    </source>
</reference>
<name>A0AAW2BEB8_9ROSI</name>
<sequence length="180" mass="19814">MVNFSHRRIKEKEGRHIAAMDAFNVAEKKIQELTIKLNEANRDKKSAEATLQGDERTYCLQVWNEALNQAEVEASSTLRRVENATTVSKKANEDKGSPTKIPRSSPIPPKEAEQAKATKKTKDTSKEVVPETPHPLKIVLATLPMLAKEDSKSKGQASTAAKTAKSTKATGRENPPLKIN</sequence>
<dbReference type="EMBL" id="JAZDWU010000012">
    <property type="protein sequence ID" value="KAK9984147.1"/>
    <property type="molecule type" value="Genomic_DNA"/>
</dbReference>
<evidence type="ECO:0000256" key="1">
    <source>
        <dbReference type="SAM" id="Coils"/>
    </source>
</evidence>
<dbReference type="Proteomes" id="UP001459277">
    <property type="component" value="Unassembled WGS sequence"/>
</dbReference>
<gene>
    <name evidence="3" type="ORF">SO802_033672</name>
</gene>
<organism evidence="3 4">
    <name type="scientific">Lithocarpus litseifolius</name>
    <dbReference type="NCBI Taxonomy" id="425828"/>
    <lineage>
        <taxon>Eukaryota</taxon>
        <taxon>Viridiplantae</taxon>
        <taxon>Streptophyta</taxon>
        <taxon>Embryophyta</taxon>
        <taxon>Tracheophyta</taxon>
        <taxon>Spermatophyta</taxon>
        <taxon>Magnoliopsida</taxon>
        <taxon>eudicotyledons</taxon>
        <taxon>Gunneridae</taxon>
        <taxon>Pentapetalae</taxon>
        <taxon>rosids</taxon>
        <taxon>fabids</taxon>
        <taxon>Fagales</taxon>
        <taxon>Fagaceae</taxon>
        <taxon>Lithocarpus</taxon>
    </lineage>
</organism>
<proteinExistence type="predicted"/>
<dbReference type="AlphaFoldDB" id="A0AAW2BEB8"/>